<evidence type="ECO:0000313" key="3">
    <source>
        <dbReference type="Proteomes" id="UP001176941"/>
    </source>
</evidence>
<name>A0ABN8Z1C5_RANTA</name>
<evidence type="ECO:0000313" key="2">
    <source>
        <dbReference type="EMBL" id="CAI9166961.1"/>
    </source>
</evidence>
<protein>
    <submittedName>
        <fullName evidence="2">Uncharacterized protein</fullName>
    </submittedName>
</protein>
<organism evidence="2 3">
    <name type="scientific">Rangifer tarandus platyrhynchus</name>
    <name type="common">Svalbard reindeer</name>
    <dbReference type="NCBI Taxonomy" id="3082113"/>
    <lineage>
        <taxon>Eukaryota</taxon>
        <taxon>Metazoa</taxon>
        <taxon>Chordata</taxon>
        <taxon>Craniata</taxon>
        <taxon>Vertebrata</taxon>
        <taxon>Euteleostomi</taxon>
        <taxon>Mammalia</taxon>
        <taxon>Eutheria</taxon>
        <taxon>Laurasiatheria</taxon>
        <taxon>Artiodactyla</taxon>
        <taxon>Ruminantia</taxon>
        <taxon>Pecora</taxon>
        <taxon>Cervidae</taxon>
        <taxon>Odocoileinae</taxon>
        <taxon>Rangifer</taxon>
    </lineage>
</organism>
<reference evidence="2" key="1">
    <citation type="submission" date="2023-04" db="EMBL/GenBank/DDBJ databases">
        <authorList>
            <consortium name="ELIXIR-Norway"/>
        </authorList>
    </citation>
    <scope>NUCLEOTIDE SEQUENCE [LARGE SCALE GENOMIC DNA]</scope>
</reference>
<evidence type="ECO:0000256" key="1">
    <source>
        <dbReference type="SAM" id="Phobius"/>
    </source>
</evidence>
<sequence>MCWIFNGQEFMTQGLETLSQSPNPSTEFIQALQLWTCLQRLAIHFFTHFLGDLVPAGTQLCIPASPASLLIIHHLTTVVFLLAAFCCVMFTCSPIWTTNSASKP</sequence>
<dbReference type="Proteomes" id="UP001176941">
    <property type="component" value="Chromosome 26"/>
</dbReference>
<accession>A0ABN8Z1C5</accession>
<proteinExistence type="predicted"/>
<gene>
    <name evidence="2" type="ORF">MRATA1EN1_LOCUS15923</name>
</gene>
<keyword evidence="1" id="KW-0472">Membrane</keyword>
<keyword evidence="1" id="KW-1133">Transmembrane helix</keyword>
<keyword evidence="1" id="KW-0812">Transmembrane</keyword>
<keyword evidence="3" id="KW-1185">Reference proteome</keyword>
<dbReference type="EMBL" id="OX459962">
    <property type="protein sequence ID" value="CAI9166961.1"/>
    <property type="molecule type" value="Genomic_DNA"/>
</dbReference>
<feature type="transmembrane region" description="Helical" evidence="1">
    <location>
        <begin position="75"/>
        <end position="96"/>
    </location>
</feature>